<dbReference type="InterPro" id="IPR039968">
    <property type="entry name" value="BcerS-like"/>
</dbReference>
<evidence type="ECO:0008006" key="3">
    <source>
        <dbReference type="Google" id="ProtNLM"/>
    </source>
</evidence>
<reference evidence="1 2" key="1">
    <citation type="submission" date="2017-10" db="EMBL/GenBank/DDBJ databases">
        <title>Draft genome of Longibacter Salinarum.</title>
        <authorList>
            <person name="Goh K.M."/>
            <person name="Shamsir M.S."/>
            <person name="Lim S.W."/>
        </authorList>
    </citation>
    <scope>NUCLEOTIDE SEQUENCE [LARGE SCALE GENOMIC DNA]</scope>
    <source>
        <strain evidence="1 2">KCTC 52045</strain>
    </source>
</reference>
<dbReference type="AlphaFoldDB" id="A0A2A8CWJ9"/>
<dbReference type="PANTHER" id="PTHR41368:SF1">
    <property type="entry name" value="PROTEIN YGHO"/>
    <property type="match status" value="1"/>
</dbReference>
<dbReference type="InterPro" id="IPR016181">
    <property type="entry name" value="Acyl_CoA_acyltransferase"/>
</dbReference>
<dbReference type="OrthoDB" id="9806005at2"/>
<dbReference type="RefSeq" id="WP_098075667.1">
    <property type="nucleotide sequence ID" value="NZ_PDEQ01000005.1"/>
</dbReference>
<accession>A0A2A8CWJ9</accession>
<name>A0A2A8CWJ9_9BACT</name>
<dbReference type="EMBL" id="PDEQ01000005">
    <property type="protein sequence ID" value="PEN13075.1"/>
    <property type="molecule type" value="Genomic_DNA"/>
</dbReference>
<organism evidence="1 2">
    <name type="scientific">Longibacter salinarum</name>
    <dbReference type="NCBI Taxonomy" id="1850348"/>
    <lineage>
        <taxon>Bacteria</taxon>
        <taxon>Pseudomonadati</taxon>
        <taxon>Rhodothermota</taxon>
        <taxon>Rhodothermia</taxon>
        <taxon>Rhodothermales</taxon>
        <taxon>Salisaetaceae</taxon>
        <taxon>Longibacter</taxon>
    </lineage>
</organism>
<proteinExistence type="predicted"/>
<gene>
    <name evidence="1" type="ORF">CRI94_10495</name>
</gene>
<sequence>MVSTETPASLQVDPVTGRSDRKAFIDFPYTFYPDDYPHWVPPLRREVKHSLDPSKNAFFEHGRAQLFLARRNGRVVGRIAAIINGMHLQKYDDDNGFFGFFECIDEYSVAEALFEAAAAWLQDQGMTGMRGPANPSLNDTAGLLVDGFDREPSILMPYNPPYHEDFLLKYGFERAMTMWAYYVHKKYVEFDRLKRGAQLVKRRTPGLTLRTLNMDEFEREARRVVDIYNEAWSDNWGHVPMTDAEFDQLADQLKQIVEPEMVFFVEHEGEPVAFSITLPNINQALKHIPDGKLFPLGLPKLLLNAHYGIYECRMPLMGVRQEFQGKGLDALLVLATIENGPPNGFDACEMSWVLDSNDRLKNHVESLGAVVDKEYAMFERSIA</sequence>
<protein>
    <recommendedName>
        <fullName evidence="3">N-acetyltransferase domain-containing protein</fullName>
    </recommendedName>
</protein>
<dbReference type="PANTHER" id="PTHR41368">
    <property type="entry name" value="PROTEIN YGHO"/>
    <property type="match status" value="1"/>
</dbReference>
<dbReference type="Gene3D" id="3.40.630.30">
    <property type="match status" value="1"/>
</dbReference>
<dbReference type="Proteomes" id="UP000220102">
    <property type="component" value="Unassembled WGS sequence"/>
</dbReference>
<keyword evidence="2" id="KW-1185">Reference proteome</keyword>
<evidence type="ECO:0000313" key="1">
    <source>
        <dbReference type="EMBL" id="PEN13075.1"/>
    </source>
</evidence>
<evidence type="ECO:0000313" key="2">
    <source>
        <dbReference type="Proteomes" id="UP000220102"/>
    </source>
</evidence>
<dbReference type="SUPFAM" id="SSF55729">
    <property type="entry name" value="Acyl-CoA N-acyltransferases (Nat)"/>
    <property type="match status" value="1"/>
</dbReference>
<comment type="caution">
    <text evidence="1">The sequence shown here is derived from an EMBL/GenBank/DDBJ whole genome shotgun (WGS) entry which is preliminary data.</text>
</comment>